<comment type="caution">
    <text evidence="3">The sequence shown here is derived from an EMBL/GenBank/DDBJ whole genome shotgun (WGS) entry which is preliminary data.</text>
</comment>
<evidence type="ECO:0000313" key="4">
    <source>
        <dbReference type="Proteomes" id="UP000316639"/>
    </source>
</evidence>
<keyword evidence="2" id="KW-0812">Transmembrane</keyword>
<dbReference type="Proteomes" id="UP000316639">
    <property type="component" value="Unassembled WGS sequence"/>
</dbReference>
<feature type="compositionally biased region" description="Low complexity" evidence="1">
    <location>
        <begin position="163"/>
        <end position="189"/>
    </location>
</feature>
<evidence type="ECO:0000256" key="2">
    <source>
        <dbReference type="SAM" id="Phobius"/>
    </source>
</evidence>
<feature type="region of interest" description="Disordered" evidence="1">
    <location>
        <begin position="85"/>
        <end position="222"/>
    </location>
</feature>
<dbReference type="RefSeq" id="WP_146356017.1">
    <property type="nucleotide sequence ID" value="NZ_VOBR01000019.1"/>
</dbReference>
<feature type="compositionally biased region" description="Polar residues" evidence="1">
    <location>
        <begin position="87"/>
        <end position="125"/>
    </location>
</feature>
<dbReference type="AlphaFoldDB" id="A0A563EPR3"/>
<protein>
    <submittedName>
        <fullName evidence="3">Uncharacterized protein</fullName>
    </submittedName>
</protein>
<feature type="compositionally biased region" description="Low complexity" evidence="1">
    <location>
        <begin position="140"/>
        <end position="150"/>
    </location>
</feature>
<name>A0A563EPR3_9PSEU</name>
<feature type="compositionally biased region" description="Pro residues" evidence="1">
    <location>
        <begin position="151"/>
        <end position="162"/>
    </location>
</feature>
<keyword evidence="4" id="KW-1185">Reference proteome</keyword>
<proteinExistence type="predicted"/>
<feature type="transmembrane region" description="Helical" evidence="2">
    <location>
        <begin position="12"/>
        <end position="34"/>
    </location>
</feature>
<dbReference type="PRINTS" id="PR01217">
    <property type="entry name" value="PRICHEXTENSN"/>
</dbReference>
<feature type="compositionally biased region" description="Pro residues" evidence="1">
    <location>
        <begin position="190"/>
        <end position="200"/>
    </location>
</feature>
<evidence type="ECO:0000313" key="3">
    <source>
        <dbReference type="EMBL" id="TWP48697.1"/>
    </source>
</evidence>
<accession>A0A563EPR3</accession>
<keyword evidence="2" id="KW-1133">Transmembrane helix</keyword>
<organism evidence="3 4">
    <name type="scientific">Lentzea tibetensis</name>
    <dbReference type="NCBI Taxonomy" id="2591470"/>
    <lineage>
        <taxon>Bacteria</taxon>
        <taxon>Bacillati</taxon>
        <taxon>Actinomycetota</taxon>
        <taxon>Actinomycetes</taxon>
        <taxon>Pseudonocardiales</taxon>
        <taxon>Pseudonocardiaceae</taxon>
        <taxon>Lentzea</taxon>
    </lineage>
</organism>
<sequence>MSHRDEPRSGRGCFGAVVIVPFLALGGMFALIALTGSPEDSPLGAPAPARPTKTSMWWTEPLETPTNTLETVVVGAQRKDMRGALFATTSRVSTTTLPATSTSDSSTSRPQPTGRNESPTSTSAPQVPGEPTELEPTQPPASSASSSVTQPPSPPSSAPAEPPVTSEPAEPPTTEVPATSTPCPRSETPSPTPSPAPEPSLEPSAPVETSTPAPSAPSVAGQ</sequence>
<dbReference type="EMBL" id="VOBR01000019">
    <property type="protein sequence ID" value="TWP48697.1"/>
    <property type="molecule type" value="Genomic_DNA"/>
</dbReference>
<keyword evidence="2" id="KW-0472">Membrane</keyword>
<reference evidence="3 4" key="1">
    <citation type="submission" date="2019-07" db="EMBL/GenBank/DDBJ databases">
        <title>Lentzea xizangensis sp. nov., isolated from Qinghai-Tibetan Plateau Soils.</title>
        <authorList>
            <person name="Huang J."/>
        </authorList>
    </citation>
    <scope>NUCLEOTIDE SEQUENCE [LARGE SCALE GENOMIC DNA]</scope>
    <source>
        <strain evidence="3 4">FXJ1.1311</strain>
    </source>
</reference>
<gene>
    <name evidence="3" type="ORF">FKR81_27640</name>
</gene>
<evidence type="ECO:0000256" key="1">
    <source>
        <dbReference type="SAM" id="MobiDB-lite"/>
    </source>
</evidence>
<dbReference type="OrthoDB" id="10001864at2"/>